<comment type="caution">
    <text evidence="2">The sequence shown here is derived from an EMBL/GenBank/DDBJ whole genome shotgun (WGS) entry which is preliminary data.</text>
</comment>
<dbReference type="RefSeq" id="WP_165262535.1">
    <property type="nucleotide sequence ID" value="NZ_JAAKGT010000016.1"/>
</dbReference>
<keyword evidence="1" id="KW-0472">Membrane</keyword>
<reference evidence="2" key="1">
    <citation type="submission" date="2020-02" db="EMBL/GenBank/DDBJ databases">
        <authorList>
            <person name="Gao J."/>
            <person name="Sun J."/>
        </authorList>
    </citation>
    <scope>NUCLEOTIDE SEQUENCE</scope>
    <source>
        <strain evidence="2">602-2</strain>
    </source>
</reference>
<proteinExistence type="predicted"/>
<protein>
    <submittedName>
        <fullName evidence="2">Uncharacterized protein</fullName>
    </submittedName>
</protein>
<dbReference type="EMBL" id="JAAKGT010000016">
    <property type="protein sequence ID" value="NGM52312.1"/>
    <property type="molecule type" value="Genomic_DNA"/>
</dbReference>
<keyword evidence="1" id="KW-1133">Transmembrane helix</keyword>
<sequence length="47" mass="4747">MSLTEFARFSDPSRAEDRAVCLAAVLRAGAGLVVGLAVVVIAALGMA</sequence>
<feature type="transmembrane region" description="Helical" evidence="1">
    <location>
        <begin position="20"/>
        <end position="44"/>
    </location>
</feature>
<evidence type="ECO:0000256" key="1">
    <source>
        <dbReference type="SAM" id="Phobius"/>
    </source>
</evidence>
<keyword evidence="1" id="KW-0812">Transmembrane</keyword>
<organism evidence="2">
    <name type="scientific">Caulobacter sp. 602-2</name>
    <dbReference type="NCBI Taxonomy" id="2710887"/>
    <lineage>
        <taxon>Bacteria</taxon>
        <taxon>Pseudomonadati</taxon>
        <taxon>Pseudomonadota</taxon>
        <taxon>Alphaproteobacteria</taxon>
        <taxon>Caulobacterales</taxon>
        <taxon>Caulobacteraceae</taxon>
        <taxon>Caulobacter</taxon>
    </lineage>
</organism>
<name>A0A6G4R3E8_9CAUL</name>
<evidence type="ECO:0000313" key="2">
    <source>
        <dbReference type="EMBL" id="NGM52312.1"/>
    </source>
</evidence>
<accession>A0A6G4R3E8</accession>
<dbReference type="AlphaFoldDB" id="A0A6G4R3E8"/>
<gene>
    <name evidence="2" type="ORF">G5B46_22100</name>
</gene>